<gene>
    <name evidence="1" type="ORF">SAMN05444003_2983</name>
</gene>
<evidence type="ECO:0000313" key="2">
    <source>
        <dbReference type="Proteomes" id="UP000184074"/>
    </source>
</evidence>
<dbReference type="RefSeq" id="WP_072902417.1">
    <property type="nucleotide sequence ID" value="NZ_FQXB01000006.1"/>
</dbReference>
<organism evidence="1 2">
    <name type="scientific">Cognatiyoonia sediminum</name>
    <dbReference type="NCBI Taxonomy" id="1508389"/>
    <lineage>
        <taxon>Bacteria</taxon>
        <taxon>Pseudomonadati</taxon>
        <taxon>Pseudomonadota</taxon>
        <taxon>Alphaproteobacteria</taxon>
        <taxon>Rhodobacterales</taxon>
        <taxon>Paracoccaceae</taxon>
        <taxon>Cognatiyoonia</taxon>
    </lineage>
</organism>
<sequence>MTKDFIAIARNRRLVALTEMRTRQEDGASITKIHTLPDLTPTHVDAVFRTKRKPQPVFEAAQLAA</sequence>
<dbReference type="EMBL" id="FQXB01000006">
    <property type="protein sequence ID" value="SHH38176.1"/>
    <property type="molecule type" value="Genomic_DNA"/>
</dbReference>
<proteinExistence type="predicted"/>
<reference evidence="1 2" key="1">
    <citation type="submission" date="2016-11" db="EMBL/GenBank/DDBJ databases">
        <authorList>
            <person name="Jaros S."/>
            <person name="Januszkiewicz K."/>
            <person name="Wedrychowicz H."/>
        </authorList>
    </citation>
    <scope>NUCLEOTIDE SEQUENCE [LARGE SCALE GENOMIC DNA]</scope>
    <source>
        <strain evidence="1 2">DSM 28715</strain>
    </source>
</reference>
<accession>A0A1M5SI08</accession>
<name>A0A1M5SI08_9RHOB</name>
<dbReference type="AlphaFoldDB" id="A0A1M5SI08"/>
<evidence type="ECO:0000313" key="1">
    <source>
        <dbReference type="EMBL" id="SHH38176.1"/>
    </source>
</evidence>
<protein>
    <submittedName>
        <fullName evidence="1">Uncharacterized protein</fullName>
    </submittedName>
</protein>
<keyword evidence="2" id="KW-1185">Reference proteome</keyword>
<dbReference type="Proteomes" id="UP000184074">
    <property type="component" value="Unassembled WGS sequence"/>
</dbReference>